<dbReference type="PANTHER" id="PTHR34512:SF30">
    <property type="entry name" value="OUTER MEMBRANE PROTEIN ASSEMBLY FACTOR BAMB"/>
    <property type="match status" value="1"/>
</dbReference>
<dbReference type="AlphaFoldDB" id="A0AAE3TCE8"/>
<dbReference type="RefSeq" id="WP_321535601.1">
    <property type="nucleotide sequence ID" value="NZ_JARGDL010000007.1"/>
</dbReference>
<keyword evidence="3" id="KW-1185">Reference proteome</keyword>
<dbReference type="Gene3D" id="2.130.10.10">
    <property type="entry name" value="YVTN repeat-like/Quinoprotein amine dehydrogenase"/>
    <property type="match status" value="1"/>
</dbReference>
<feature type="domain" description="Pyrrolo-quinoline quinone repeat" evidence="1">
    <location>
        <begin position="150"/>
        <end position="251"/>
    </location>
</feature>
<dbReference type="EMBL" id="JARGDL010000007">
    <property type="protein sequence ID" value="MDF1611835.1"/>
    <property type="molecule type" value="Genomic_DNA"/>
</dbReference>
<gene>
    <name evidence="2" type="ORF">P0M35_06710</name>
</gene>
<organism evidence="2 3">
    <name type="scientific">Stygiobacter electus</name>
    <dbReference type="NCBI Taxonomy" id="3032292"/>
    <lineage>
        <taxon>Bacteria</taxon>
        <taxon>Pseudomonadati</taxon>
        <taxon>Ignavibacteriota</taxon>
        <taxon>Ignavibacteria</taxon>
        <taxon>Ignavibacteriales</taxon>
        <taxon>Melioribacteraceae</taxon>
        <taxon>Stygiobacter</taxon>
    </lineage>
</organism>
<dbReference type="SUPFAM" id="SSF50998">
    <property type="entry name" value="Quinoprotein alcohol dehydrogenase-like"/>
    <property type="match status" value="1"/>
</dbReference>
<dbReference type="InterPro" id="IPR011047">
    <property type="entry name" value="Quinoprotein_ADH-like_sf"/>
</dbReference>
<protein>
    <recommendedName>
        <fullName evidence="1">Pyrrolo-quinoline quinone repeat domain-containing protein</fullName>
    </recommendedName>
</protein>
<dbReference type="InterPro" id="IPR002372">
    <property type="entry name" value="PQQ_rpt_dom"/>
</dbReference>
<evidence type="ECO:0000313" key="3">
    <source>
        <dbReference type="Proteomes" id="UP001221302"/>
    </source>
</evidence>
<dbReference type="Pfam" id="PF13360">
    <property type="entry name" value="PQQ_2"/>
    <property type="match status" value="1"/>
</dbReference>
<evidence type="ECO:0000259" key="1">
    <source>
        <dbReference type="Pfam" id="PF13360"/>
    </source>
</evidence>
<dbReference type="InterPro" id="IPR015943">
    <property type="entry name" value="WD40/YVTN_repeat-like_dom_sf"/>
</dbReference>
<proteinExistence type="predicted"/>
<sequence length="361" mass="42446">MKKIIITILIVPFIILAQVKDKLLNSNDFKIINKFQIDSTITHIIFNDNKFIAYSNFEISCFDNESKLIWKNHLRDSLISNVNYVDNNLVFINSKFDLVSISAENGKTIQSLGLDIYSKAFICSFDFKNNNESISLDNSDFQKALLLIFENGTLLCLDLNSFQEYWRKTYEETFTSLPLILKNKFLIFSKSGYINYFDLNNGLLLWKWKETKNFQFNTNSILNNDKSVYLMNDENSLYSINLILGKLNWKYDKQKILNLLFLSDDGKFIYAQNENNNIMQISLLDGKLRNEFKSNELKSIVSYVFIYKGQYFFVANDKLFKFYNNKINQVFKNDFPFEKLIYTDNSQIILSDIKNNILILK</sequence>
<dbReference type="Proteomes" id="UP001221302">
    <property type="component" value="Unassembled WGS sequence"/>
</dbReference>
<evidence type="ECO:0000313" key="2">
    <source>
        <dbReference type="EMBL" id="MDF1611835.1"/>
    </source>
</evidence>
<reference evidence="2" key="1">
    <citation type="submission" date="2023-03" db="EMBL/GenBank/DDBJ databases">
        <title>Stygiobacter electus gen. nov., sp. nov., facultatively anaerobic thermotolerant bacterium of the class Ignavibacteria from a well of Yessentuki mineral water deposit.</title>
        <authorList>
            <person name="Podosokorskaya O.A."/>
            <person name="Elcheninov A.G."/>
            <person name="Petrova N.F."/>
            <person name="Zavarzina D.G."/>
            <person name="Kublanov I.V."/>
            <person name="Merkel A.Y."/>
        </authorList>
    </citation>
    <scope>NUCLEOTIDE SEQUENCE</scope>
    <source>
        <strain evidence="2">09-Me</strain>
    </source>
</reference>
<name>A0AAE3TCE8_9BACT</name>
<comment type="caution">
    <text evidence="2">The sequence shown here is derived from an EMBL/GenBank/DDBJ whole genome shotgun (WGS) entry which is preliminary data.</text>
</comment>
<accession>A0AAE3TCE8</accession>
<dbReference type="PANTHER" id="PTHR34512">
    <property type="entry name" value="CELL SURFACE PROTEIN"/>
    <property type="match status" value="1"/>
</dbReference>